<sequence length="55" mass="6282">MTHNYSPYGYSFIKYSLRILLTTASLAEHGYAGEIPFTLFCPLSSMRFSTLRQLS</sequence>
<organism evidence="1 2">
    <name type="scientific">Candidatus Methylobacter favarea</name>
    <dbReference type="NCBI Taxonomy" id="2707345"/>
    <lineage>
        <taxon>Bacteria</taxon>
        <taxon>Pseudomonadati</taxon>
        <taxon>Pseudomonadota</taxon>
        <taxon>Gammaproteobacteria</taxon>
        <taxon>Methylococcales</taxon>
        <taxon>Methylococcaceae</taxon>
        <taxon>Methylobacter</taxon>
    </lineage>
</organism>
<dbReference type="EMBL" id="CADCXN010000001">
    <property type="protein sequence ID" value="CAA9889289.1"/>
    <property type="molecule type" value="Genomic_DNA"/>
</dbReference>
<gene>
    <name evidence="1" type="ORF">METHB2_10129</name>
</gene>
<proteinExistence type="predicted"/>
<name>A0A8S0WGN2_9GAMM</name>
<evidence type="ECO:0000313" key="2">
    <source>
        <dbReference type="Proteomes" id="UP000494216"/>
    </source>
</evidence>
<dbReference type="AlphaFoldDB" id="A0A8S0WGN2"/>
<dbReference type="Proteomes" id="UP000494216">
    <property type="component" value="Unassembled WGS sequence"/>
</dbReference>
<evidence type="ECO:0000313" key="1">
    <source>
        <dbReference type="EMBL" id="CAA9889289.1"/>
    </source>
</evidence>
<protein>
    <submittedName>
        <fullName evidence="1">Uncharacterized protein</fullName>
    </submittedName>
</protein>
<keyword evidence="2" id="KW-1185">Reference proteome</keyword>
<reference evidence="1 2" key="1">
    <citation type="submission" date="2020-02" db="EMBL/GenBank/DDBJ databases">
        <authorList>
            <person name="Hogendoorn C."/>
        </authorList>
    </citation>
    <scope>NUCLEOTIDE SEQUENCE [LARGE SCALE GENOMIC DNA]</scope>
    <source>
        <strain evidence="1">METHB21</strain>
    </source>
</reference>
<comment type="caution">
    <text evidence="1">The sequence shown here is derived from an EMBL/GenBank/DDBJ whole genome shotgun (WGS) entry which is preliminary data.</text>
</comment>
<accession>A0A8S0WGN2</accession>